<accession>A0A075G9M8</accession>
<keyword evidence="1" id="KW-0456">Lyase</keyword>
<sequence>MKNKIIYEESRRYRMSTVPQSRLDLLTEMEGRYEKKDTQYFVKLLDHEDYVIRCRATCILVDIGGEDKVQYITKVLKDDVNELVRHEAAFSLGQMCYSSGIVPLEDATKNDSSMFVRHEAAIALGVMGSKKSRETLENALSDPDEPVRDSAVVALSNLEFMEKLSKNEKFAKLTGG</sequence>
<dbReference type="EC" id="1.14.99.29" evidence="1"/>
<dbReference type="GO" id="GO:0016829">
    <property type="term" value="F:lyase activity"/>
    <property type="evidence" value="ECO:0007669"/>
    <property type="project" value="UniProtKB-KW"/>
</dbReference>
<name>A0A075G9M8_9ARCH</name>
<dbReference type="PANTHER" id="PTHR12697">
    <property type="entry name" value="PBS LYASE HEAT-LIKE PROTEIN"/>
    <property type="match status" value="1"/>
</dbReference>
<proteinExistence type="predicted"/>
<keyword evidence="1" id="KW-0560">Oxidoreductase</keyword>
<dbReference type="SMART" id="SM00567">
    <property type="entry name" value="EZ_HEAT"/>
    <property type="match status" value="3"/>
</dbReference>
<evidence type="ECO:0000313" key="1">
    <source>
        <dbReference type="EMBL" id="AIF00020.1"/>
    </source>
</evidence>
<dbReference type="PANTHER" id="PTHR12697:SF5">
    <property type="entry name" value="DEOXYHYPUSINE HYDROXYLASE"/>
    <property type="match status" value="1"/>
</dbReference>
<dbReference type="Pfam" id="PF13646">
    <property type="entry name" value="HEAT_2"/>
    <property type="match status" value="1"/>
</dbReference>
<dbReference type="AlphaFoldDB" id="A0A075G9M8"/>
<dbReference type="Gene3D" id="1.25.10.10">
    <property type="entry name" value="Leucine-rich Repeat Variant"/>
    <property type="match status" value="1"/>
</dbReference>
<gene>
    <name evidence="1" type="primary">DOHH</name>
</gene>
<dbReference type="InterPro" id="IPR016024">
    <property type="entry name" value="ARM-type_fold"/>
</dbReference>
<dbReference type="EMBL" id="KF900579">
    <property type="protein sequence ID" value="AIF00020.1"/>
    <property type="molecule type" value="Genomic_DNA"/>
</dbReference>
<dbReference type="InterPro" id="IPR004155">
    <property type="entry name" value="PBS_lyase_HEAT"/>
</dbReference>
<dbReference type="SUPFAM" id="SSF48371">
    <property type="entry name" value="ARM repeat"/>
    <property type="match status" value="1"/>
</dbReference>
<protein>
    <submittedName>
        <fullName evidence="1">HEAT repeat-containing PBS lyase (DOHH)</fullName>
        <ecNumber evidence="1">1.14.99.29</ecNumber>
    </submittedName>
</protein>
<dbReference type="InterPro" id="IPR011989">
    <property type="entry name" value="ARM-like"/>
</dbReference>
<reference evidence="1" key="1">
    <citation type="journal article" date="2014" name="Genome Biol. Evol.">
        <title>Pangenome evidence for extensive interdomain horizontal transfer affecting lineage core and shell genes in uncultured planktonic thaumarchaeota and euryarchaeota.</title>
        <authorList>
            <person name="Deschamps P."/>
            <person name="Zivanovic Y."/>
            <person name="Moreira D."/>
            <person name="Rodriguez-Valera F."/>
            <person name="Lopez-Garcia P."/>
        </authorList>
    </citation>
    <scope>NUCLEOTIDE SEQUENCE</scope>
</reference>
<dbReference type="GO" id="GO:0019135">
    <property type="term" value="F:deoxyhypusine monooxygenase activity"/>
    <property type="evidence" value="ECO:0007669"/>
    <property type="project" value="UniProtKB-EC"/>
</dbReference>
<organism evidence="1">
    <name type="scientific">uncultured marine thaumarchaeote KM3_128_G11</name>
    <dbReference type="NCBI Taxonomy" id="1455996"/>
    <lineage>
        <taxon>Archaea</taxon>
        <taxon>Nitrososphaerota</taxon>
        <taxon>environmental samples</taxon>
    </lineage>
</organism>